<gene>
    <name evidence="1" type="ORF">CLUMA_CG001089</name>
</gene>
<evidence type="ECO:0000313" key="1">
    <source>
        <dbReference type="EMBL" id="CRK87287.1"/>
    </source>
</evidence>
<keyword evidence="2" id="KW-1185">Reference proteome</keyword>
<dbReference type="AlphaFoldDB" id="A0A1J1HGZ3"/>
<name>A0A1J1HGZ3_9DIPT</name>
<dbReference type="Proteomes" id="UP000183832">
    <property type="component" value="Unassembled WGS sequence"/>
</dbReference>
<proteinExistence type="predicted"/>
<evidence type="ECO:0000313" key="2">
    <source>
        <dbReference type="Proteomes" id="UP000183832"/>
    </source>
</evidence>
<reference evidence="1 2" key="1">
    <citation type="submission" date="2015-04" db="EMBL/GenBank/DDBJ databases">
        <authorList>
            <person name="Syromyatnikov M.Y."/>
            <person name="Popov V.N."/>
        </authorList>
    </citation>
    <scope>NUCLEOTIDE SEQUENCE [LARGE SCALE GENOMIC DNA]</scope>
</reference>
<dbReference type="EMBL" id="CVRI01000004">
    <property type="protein sequence ID" value="CRK87287.1"/>
    <property type="molecule type" value="Genomic_DNA"/>
</dbReference>
<organism evidence="1 2">
    <name type="scientific">Clunio marinus</name>
    <dbReference type="NCBI Taxonomy" id="568069"/>
    <lineage>
        <taxon>Eukaryota</taxon>
        <taxon>Metazoa</taxon>
        <taxon>Ecdysozoa</taxon>
        <taxon>Arthropoda</taxon>
        <taxon>Hexapoda</taxon>
        <taxon>Insecta</taxon>
        <taxon>Pterygota</taxon>
        <taxon>Neoptera</taxon>
        <taxon>Endopterygota</taxon>
        <taxon>Diptera</taxon>
        <taxon>Nematocera</taxon>
        <taxon>Chironomoidea</taxon>
        <taxon>Chironomidae</taxon>
        <taxon>Clunio</taxon>
    </lineage>
</organism>
<sequence>MIELNGHFYISISGTASKKNLSWHGTNGSMCQSIELRFPFIWELKLSKSLIDGAEQKVPFHVLFLVNDINQQCLFIKVNISENKYLTSLFKKSSMHLLLSVILNEILSR</sequence>
<accession>A0A1J1HGZ3</accession>
<protein>
    <submittedName>
        <fullName evidence="1">CLUMA_CG001089, isoform A</fullName>
    </submittedName>
</protein>